<keyword evidence="4" id="KW-1185">Reference proteome</keyword>
<keyword evidence="2" id="KW-0812">Transmembrane</keyword>
<keyword evidence="2" id="KW-1133">Transmembrane helix</keyword>
<feature type="region of interest" description="Disordered" evidence="1">
    <location>
        <begin position="1"/>
        <end position="57"/>
    </location>
</feature>
<keyword evidence="2" id="KW-0472">Membrane</keyword>
<dbReference type="EMBL" id="JAAPAO010000653">
    <property type="protein sequence ID" value="KAF4655497.1"/>
    <property type="molecule type" value="Genomic_DNA"/>
</dbReference>
<evidence type="ECO:0000256" key="2">
    <source>
        <dbReference type="SAM" id="Phobius"/>
    </source>
</evidence>
<proteinExistence type="predicted"/>
<evidence type="ECO:0000256" key="1">
    <source>
        <dbReference type="SAM" id="MobiDB-lite"/>
    </source>
</evidence>
<accession>A0A7J6L8G4</accession>
<reference evidence="3 4" key="1">
    <citation type="submission" date="2020-04" db="EMBL/GenBank/DDBJ databases">
        <title>Perkinsus chesapeaki whole genome sequence.</title>
        <authorList>
            <person name="Bogema D.R."/>
        </authorList>
    </citation>
    <scope>NUCLEOTIDE SEQUENCE [LARGE SCALE GENOMIC DNA]</scope>
    <source>
        <strain evidence="3">ATCC PRA-425</strain>
    </source>
</reference>
<protein>
    <submittedName>
        <fullName evidence="3">Uncharacterized protein</fullName>
    </submittedName>
</protein>
<sequence>MPKKTDNDDKNKKAEPVNDGKKNAAAPIQDDAEKSPPLLTPSMTTTVATLARKPKSKKVSKLRAEIAKVSTTEVPKDPEIVLDEDPSETAVSRDADDFVAKLVEELNNKKQYDNPDDKNVVHKAAMDVIRKSGIGSFDPRLFSTDALAAATKDNTFILTEPLESFCGDPELEKEGLAYFASCLLPWAVTVAVFLLIRRTQGQKELVRRNMKI</sequence>
<feature type="transmembrane region" description="Helical" evidence="2">
    <location>
        <begin position="176"/>
        <end position="196"/>
    </location>
</feature>
<comment type="caution">
    <text evidence="3">The sequence shown here is derived from an EMBL/GenBank/DDBJ whole genome shotgun (WGS) entry which is preliminary data.</text>
</comment>
<name>A0A7J6L8G4_PERCH</name>
<feature type="compositionally biased region" description="Low complexity" evidence="1">
    <location>
        <begin position="35"/>
        <end position="46"/>
    </location>
</feature>
<dbReference type="OrthoDB" id="10557698at2759"/>
<organism evidence="3 4">
    <name type="scientific">Perkinsus chesapeaki</name>
    <name type="common">Clam parasite</name>
    <name type="synonym">Perkinsus andrewsi</name>
    <dbReference type="NCBI Taxonomy" id="330153"/>
    <lineage>
        <taxon>Eukaryota</taxon>
        <taxon>Sar</taxon>
        <taxon>Alveolata</taxon>
        <taxon>Perkinsozoa</taxon>
        <taxon>Perkinsea</taxon>
        <taxon>Perkinsida</taxon>
        <taxon>Perkinsidae</taxon>
        <taxon>Perkinsus</taxon>
    </lineage>
</organism>
<evidence type="ECO:0000313" key="3">
    <source>
        <dbReference type="EMBL" id="KAF4655497.1"/>
    </source>
</evidence>
<feature type="compositionally biased region" description="Basic and acidic residues" evidence="1">
    <location>
        <begin position="1"/>
        <end position="22"/>
    </location>
</feature>
<evidence type="ECO:0000313" key="4">
    <source>
        <dbReference type="Proteomes" id="UP000591131"/>
    </source>
</evidence>
<dbReference type="Proteomes" id="UP000591131">
    <property type="component" value="Unassembled WGS sequence"/>
</dbReference>
<gene>
    <name evidence="3" type="ORF">FOL47_009408</name>
</gene>
<dbReference type="AlphaFoldDB" id="A0A7J6L8G4"/>